<dbReference type="EMBL" id="LR130778">
    <property type="protein sequence ID" value="VDN46245.1"/>
    <property type="molecule type" value="Genomic_DNA"/>
</dbReference>
<evidence type="ECO:0000256" key="4">
    <source>
        <dbReference type="ARBA" id="ARBA00022692"/>
    </source>
</evidence>
<dbReference type="PANTHER" id="PTHR32309">
    <property type="entry name" value="TYROSINE-PROTEIN KINASE"/>
    <property type="match status" value="1"/>
</dbReference>
<keyword evidence="3" id="KW-1003">Cell membrane</keyword>
<feature type="transmembrane region" description="Helical" evidence="7">
    <location>
        <begin position="178"/>
        <end position="203"/>
    </location>
</feature>
<organism evidence="9 10">
    <name type="scientific">Petrocella atlantisensis</name>
    <dbReference type="NCBI Taxonomy" id="2173034"/>
    <lineage>
        <taxon>Bacteria</taxon>
        <taxon>Bacillati</taxon>
        <taxon>Bacillota</taxon>
        <taxon>Clostridia</taxon>
        <taxon>Lachnospirales</taxon>
        <taxon>Vallitaleaceae</taxon>
        <taxon>Petrocella</taxon>
    </lineage>
</organism>
<keyword evidence="10" id="KW-1185">Reference proteome</keyword>
<evidence type="ECO:0000256" key="1">
    <source>
        <dbReference type="ARBA" id="ARBA00004651"/>
    </source>
</evidence>
<dbReference type="GO" id="GO:0004713">
    <property type="term" value="F:protein tyrosine kinase activity"/>
    <property type="evidence" value="ECO:0007669"/>
    <property type="project" value="TreeGrafter"/>
</dbReference>
<accession>A0A3P7NTS0</accession>
<dbReference type="KEGG" id="cbar:PATL70BA_0393"/>
<dbReference type="AlphaFoldDB" id="A0A3P7NTS0"/>
<gene>
    <name evidence="9" type="ORF">PATL70BA_0393</name>
</gene>
<keyword evidence="4 7" id="KW-0812">Transmembrane</keyword>
<dbReference type="InterPro" id="IPR050445">
    <property type="entry name" value="Bact_polysacc_biosynth/exp"/>
</dbReference>
<comment type="subcellular location">
    <subcellularLocation>
        <location evidence="1">Cell membrane</location>
        <topology evidence="1">Multi-pass membrane protein</topology>
    </subcellularLocation>
</comment>
<dbReference type="InterPro" id="IPR003856">
    <property type="entry name" value="LPS_length_determ_N"/>
</dbReference>
<proteinExistence type="inferred from homology"/>
<feature type="transmembrane region" description="Helical" evidence="7">
    <location>
        <begin position="21"/>
        <end position="42"/>
    </location>
</feature>
<dbReference type="GO" id="GO:0005886">
    <property type="term" value="C:plasma membrane"/>
    <property type="evidence" value="ECO:0007669"/>
    <property type="project" value="UniProtKB-SubCell"/>
</dbReference>
<evidence type="ECO:0000313" key="9">
    <source>
        <dbReference type="EMBL" id="VDN46245.1"/>
    </source>
</evidence>
<evidence type="ECO:0000256" key="2">
    <source>
        <dbReference type="ARBA" id="ARBA00006683"/>
    </source>
</evidence>
<evidence type="ECO:0000256" key="7">
    <source>
        <dbReference type="SAM" id="Phobius"/>
    </source>
</evidence>
<keyword evidence="6 7" id="KW-0472">Membrane</keyword>
<sequence length="239" mass="26696">MQEYEEIDLLELIKTLWKRKWIIIACVILAALMAFSYTRFAITPMYESKTTLMVNGSKSSGLSDIASSFDLGSINMSQKLVVTYSEIVQSRIVLEQVINRLELDLTYGQLLERITSVPVKNTEILQVSVKHEDPEQAALIANTITDVFIKEVMRIIKADNVEIIDKAIGIYTPINVKLIMNVAIGGILGGMVGVGIIFLIILFDRTLKTAEDIEKHLGLPVLGTIVDFKNLETKHEVKS</sequence>
<dbReference type="RefSeq" id="WP_125135787.1">
    <property type="nucleotide sequence ID" value="NZ_LR130778.1"/>
</dbReference>
<keyword evidence="5 7" id="KW-1133">Transmembrane helix</keyword>
<comment type="similarity">
    <text evidence="2">Belongs to the CpsC/CapA family.</text>
</comment>
<dbReference type="PANTHER" id="PTHR32309:SF13">
    <property type="entry name" value="FERRIC ENTEROBACTIN TRANSPORT PROTEIN FEPE"/>
    <property type="match status" value="1"/>
</dbReference>
<evidence type="ECO:0000259" key="8">
    <source>
        <dbReference type="Pfam" id="PF02706"/>
    </source>
</evidence>
<dbReference type="Pfam" id="PF02706">
    <property type="entry name" value="Wzz"/>
    <property type="match status" value="1"/>
</dbReference>
<reference evidence="9 10" key="1">
    <citation type="submission" date="2018-09" db="EMBL/GenBank/DDBJ databases">
        <authorList>
            <person name="Postec A."/>
        </authorList>
    </citation>
    <scope>NUCLEOTIDE SEQUENCE [LARGE SCALE GENOMIC DNA]</scope>
    <source>
        <strain evidence="9">70B-A</strain>
    </source>
</reference>
<feature type="domain" description="Polysaccharide chain length determinant N-terminal" evidence="8">
    <location>
        <begin position="5"/>
        <end position="100"/>
    </location>
</feature>
<dbReference type="OrthoDB" id="2360475at2"/>
<name>A0A3P7NTS0_9FIRM</name>
<evidence type="ECO:0000256" key="6">
    <source>
        <dbReference type="ARBA" id="ARBA00023136"/>
    </source>
</evidence>
<evidence type="ECO:0000256" key="3">
    <source>
        <dbReference type="ARBA" id="ARBA00022475"/>
    </source>
</evidence>
<evidence type="ECO:0000256" key="5">
    <source>
        <dbReference type="ARBA" id="ARBA00022989"/>
    </source>
</evidence>
<dbReference type="Proteomes" id="UP000279029">
    <property type="component" value="Chromosome"/>
</dbReference>
<protein>
    <submittedName>
        <fullName evidence="9">Capsular polysaccharide biosynthesis protein</fullName>
    </submittedName>
</protein>
<evidence type="ECO:0000313" key="10">
    <source>
        <dbReference type="Proteomes" id="UP000279029"/>
    </source>
</evidence>